<dbReference type="EMBL" id="CABFNP030001299">
    <property type="protein sequence ID" value="CAI6098971.1"/>
    <property type="molecule type" value="Genomic_DNA"/>
</dbReference>
<gene>
    <name evidence="2" type="ORF">CCHLO57077_00002719</name>
</gene>
<protein>
    <submittedName>
        <fullName evidence="2">Uncharacterized protein</fullName>
    </submittedName>
</protein>
<evidence type="ECO:0000256" key="1">
    <source>
        <dbReference type="SAM" id="MobiDB-lite"/>
    </source>
</evidence>
<feature type="region of interest" description="Disordered" evidence="1">
    <location>
        <begin position="23"/>
        <end position="90"/>
    </location>
</feature>
<dbReference type="Proteomes" id="UP001160390">
    <property type="component" value="Unassembled WGS sequence"/>
</dbReference>
<keyword evidence="3" id="KW-1185">Reference proteome</keyword>
<accession>A0AA35QBK1</accession>
<feature type="non-terminal residue" evidence="2">
    <location>
        <position position="90"/>
    </location>
</feature>
<comment type="caution">
    <text evidence="2">The sequence shown here is derived from an EMBL/GenBank/DDBJ whole genome shotgun (WGS) entry which is preliminary data.</text>
</comment>
<reference evidence="2" key="1">
    <citation type="submission" date="2023-01" db="EMBL/GenBank/DDBJ databases">
        <authorList>
            <person name="Piombo E."/>
        </authorList>
    </citation>
    <scope>NUCLEOTIDE SEQUENCE</scope>
</reference>
<feature type="compositionally biased region" description="Polar residues" evidence="1">
    <location>
        <begin position="26"/>
        <end position="44"/>
    </location>
</feature>
<evidence type="ECO:0000313" key="3">
    <source>
        <dbReference type="Proteomes" id="UP001160390"/>
    </source>
</evidence>
<organism evidence="2 3">
    <name type="scientific">Clonostachys chloroleuca</name>
    <dbReference type="NCBI Taxonomy" id="1926264"/>
    <lineage>
        <taxon>Eukaryota</taxon>
        <taxon>Fungi</taxon>
        <taxon>Dikarya</taxon>
        <taxon>Ascomycota</taxon>
        <taxon>Pezizomycotina</taxon>
        <taxon>Sordariomycetes</taxon>
        <taxon>Hypocreomycetidae</taxon>
        <taxon>Hypocreales</taxon>
        <taxon>Bionectriaceae</taxon>
        <taxon>Clonostachys</taxon>
    </lineage>
</organism>
<sequence length="90" mass="9685">MTRSSRIQGNLEAELLASAGEFGTGAASSKSGSEISNVKPSLNAKQPIMPLVIRPPPLQPYTHHGWDEDEWPRKTSVSARAENPELCGEA</sequence>
<name>A0AA35QBK1_9HYPO</name>
<dbReference type="AlphaFoldDB" id="A0AA35QBK1"/>
<evidence type="ECO:0000313" key="2">
    <source>
        <dbReference type="EMBL" id="CAI6098971.1"/>
    </source>
</evidence>
<proteinExistence type="predicted"/>